<feature type="transmembrane region" description="Helical" evidence="7">
    <location>
        <begin position="216"/>
        <end position="235"/>
    </location>
</feature>
<dbReference type="CDD" id="cd17323">
    <property type="entry name" value="MFS_Tpo1_MDR_like"/>
    <property type="match status" value="1"/>
</dbReference>
<dbReference type="Pfam" id="PF07690">
    <property type="entry name" value="MFS_1"/>
    <property type="match status" value="1"/>
</dbReference>
<evidence type="ECO:0000259" key="8">
    <source>
        <dbReference type="PROSITE" id="PS50850"/>
    </source>
</evidence>
<feature type="transmembrane region" description="Helical" evidence="7">
    <location>
        <begin position="490"/>
        <end position="511"/>
    </location>
</feature>
<dbReference type="EMBL" id="MU005601">
    <property type="protein sequence ID" value="KAF2679817.1"/>
    <property type="molecule type" value="Genomic_DNA"/>
</dbReference>
<dbReference type="InterPro" id="IPR020846">
    <property type="entry name" value="MFS_dom"/>
</dbReference>
<dbReference type="FunFam" id="1.20.1250.20:FF:000082">
    <property type="entry name" value="MFS multidrug transporter, putative"/>
    <property type="match status" value="1"/>
</dbReference>
<dbReference type="GO" id="GO:0022857">
    <property type="term" value="F:transmembrane transporter activity"/>
    <property type="evidence" value="ECO:0007669"/>
    <property type="project" value="InterPro"/>
</dbReference>
<dbReference type="InterPro" id="IPR036259">
    <property type="entry name" value="MFS_trans_sf"/>
</dbReference>
<dbReference type="AlphaFoldDB" id="A0A6G1INJ9"/>
<keyword evidence="3 7" id="KW-0812">Transmembrane</keyword>
<dbReference type="Gene3D" id="1.20.1250.20">
    <property type="entry name" value="MFS general substrate transporter like domains"/>
    <property type="match status" value="1"/>
</dbReference>
<organism evidence="9 10">
    <name type="scientific">Lentithecium fluviatile CBS 122367</name>
    <dbReference type="NCBI Taxonomy" id="1168545"/>
    <lineage>
        <taxon>Eukaryota</taxon>
        <taxon>Fungi</taxon>
        <taxon>Dikarya</taxon>
        <taxon>Ascomycota</taxon>
        <taxon>Pezizomycotina</taxon>
        <taxon>Dothideomycetes</taxon>
        <taxon>Pleosporomycetidae</taxon>
        <taxon>Pleosporales</taxon>
        <taxon>Massarineae</taxon>
        <taxon>Lentitheciaceae</taxon>
        <taxon>Lentithecium</taxon>
    </lineage>
</organism>
<evidence type="ECO:0000256" key="3">
    <source>
        <dbReference type="ARBA" id="ARBA00022692"/>
    </source>
</evidence>
<feature type="transmembrane region" description="Helical" evidence="7">
    <location>
        <begin position="558"/>
        <end position="580"/>
    </location>
</feature>
<name>A0A6G1INJ9_9PLEO</name>
<feature type="domain" description="Major facilitator superfamily (MFS) profile" evidence="8">
    <location>
        <begin position="150"/>
        <end position="584"/>
    </location>
</feature>
<comment type="subcellular location">
    <subcellularLocation>
        <location evidence="1">Membrane</location>
        <topology evidence="1">Multi-pass membrane protein</topology>
    </subcellularLocation>
</comment>
<feature type="compositionally biased region" description="Polar residues" evidence="6">
    <location>
        <begin position="62"/>
        <end position="77"/>
    </location>
</feature>
<proteinExistence type="inferred from homology"/>
<comment type="similarity">
    <text evidence="2">Belongs to the major facilitator superfamily.</text>
</comment>
<dbReference type="SUPFAM" id="SSF103473">
    <property type="entry name" value="MFS general substrate transporter"/>
    <property type="match status" value="1"/>
</dbReference>
<feature type="transmembrane region" description="Helical" evidence="7">
    <location>
        <begin position="380"/>
        <end position="406"/>
    </location>
</feature>
<keyword evidence="10" id="KW-1185">Reference proteome</keyword>
<evidence type="ECO:0000256" key="6">
    <source>
        <dbReference type="SAM" id="MobiDB-lite"/>
    </source>
</evidence>
<evidence type="ECO:0000256" key="5">
    <source>
        <dbReference type="ARBA" id="ARBA00023136"/>
    </source>
</evidence>
<feature type="compositionally biased region" description="Basic residues" evidence="6">
    <location>
        <begin position="82"/>
        <end position="91"/>
    </location>
</feature>
<dbReference type="GO" id="GO:0042908">
    <property type="term" value="P:xenobiotic transport"/>
    <property type="evidence" value="ECO:0007669"/>
    <property type="project" value="UniProtKB-ARBA"/>
</dbReference>
<feature type="transmembrane region" description="Helical" evidence="7">
    <location>
        <begin position="304"/>
        <end position="325"/>
    </location>
</feature>
<feature type="compositionally biased region" description="Basic and acidic residues" evidence="6">
    <location>
        <begin position="7"/>
        <end position="32"/>
    </location>
</feature>
<dbReference type="PANTHER" id="PTHR23502:SF7">
    <property type="entry name" value="DRUG_PROTON ANTIPORTER YHK8-RELATED"/>
    <property type="match status" value="1"/>
</dbReference>
<feature type="transmembrane region" description="Helical" evidence="7">
    <location>
        <begin position="275"/>
        <end position="298"/>
    </location>
</feature>
<sequence>MAINTARIREDPRRSGSESTERNGDGEEKGSDSRTSSLDSDERKEEVATDLDEEKTIGSHLDNITTNENTSNPQRQTLPHAKSLRSIKSHQSRAGADGYTCFADEDEDARPNKSSGAIPASDEPFLVKWEGGDADPNNPRSMTKLRRWAVVFIVSASSLCVTCTSSLYTSTYSQLIPEFHSSRLVCTLGLSLFVAGLGTGPMILSPLSEFYGRRPIYICSFSFFLIFMIPCAVARNIQTMLVARFLDGLAGSAFLSVAGGTVGDMFAKHELSAPMMIYTASPFVGPEVGPLLGGFIVQNTTWRWCFYVLTIWSALQLALIVFFVPETYHPVLLRRKAIRLRKETGNPEWIAPIEKMSRSITKTVLWSCIRPFQLLFFEPMCLNLCILSAILLGILYLFFGAFPLVFQNNHGFTISQTGLSFLGLFVGMLIGIASDPLWRRCYERLVRQQEAQGGEPGGSEPEFRLPSTIAGAFVVPIALFGFGWTTYSHVHWIVPIIFSAIFGTGVIWVYSGVFTFLVEAYPVYAASALAANSFARSYFAAAFPLFGVQMYNNLGYQWATTVLAFLALAMAPFPILFFRFGQRLRGNSRFASA</sequence>
<evidence type="ECO:0000313" key="9">
    <source>
        <dbReference type="EMBL" id="KAF2679817.1"/>
    </source>
</evidence>
<evidence type="ECO:0000256" key="4">
    <source>
        <dbReference type="ARBA" id="ARBA00022989"/>
    </source>
</evidence>
<feature type="region of interest" description="Disordered" evidence="6">
    <location>
        <begin position="1"/>
        <end position="92"/>
    </location>
</feature>
<dbReference type="PROSITE" id="PS00216">
    <property type="entry name" value="SUGAR_TRANSPORT_1"/>
    <property type="match status" value="1"/>
</dbReference>
<dbReference type="GO" id="GO:0005886">
    <property type="term" value="C:plasma membrane"/>
    <property type="evidence" value="ECO:0007669"/>
    <property type="project" value="TreeGrafter"/>
</dbReference>
<dbReference type="InterPro" id="IPR005829">
    <property type="entry name" value="Sugar_transporter_CS"/>
</dbReference>
<dbReference type="PROSITE" id="PS50850">
    <property type="entry name" value="MFS"/>
    <property type="match status" value="1"/>
</dbReference>
<gene>
    <name evidence="9" type="ORF">K458DRAFT_434918</name>
</gene>
<dbReference type="GO" id="GO:0140115">
    <property type="term" value="P:export across plasma membrane"/>
    <property type="evidence" value="ECO:0007669"/>
    <property type="project" value="UniProtKB-ARBA"/>
</dbReference>
<dbReference type="Proteomes" id="UP000799291">
    <property type="component" value="Unassembled WGS sequence"/>
</dbReference>
<dbReference type="PANTHER" id="PTHR23502">
    <property type="entry name" value="MAJOR FACILITATOR SUPERFAMILY"/>
    <property type="match status" value="1"/>
</dbReference>
<evidence type="ECO:0000256" key="2">
    <source>
        <dbReference type="ARBA" id="ARBA00008335"/>
    </source>
</evidence>
<keyword evidence="4 7" id="KW-1133">Transmembrane helix</keyword>
<evidence type="ECO:0000313" key="10">
    <source>
        <dbReference type="Proteomes" id="UP000799291"/>
    </source>
</evidence>
<keyword evidence="5 7" id="KW-0472">Membrane</keyword>
<accession>A0A6G1INJ9</accession>
<feature type="transmembrane region" description="Helical" evidence="7">
    <location>
        <begin position="465"/>
        <end position="484"/>
    </location>
</feature>
<evidence type="ECO:0000256" key="7">
    <source>
        <dbReference type="SAM" id="Phobius"/>
    </source>
</evidence>
<dbReference type="OrthoDB" id="3561359at2759"/>
<feature type="transmembrane region" description="Helical" evidence="7">
    <location>
        <begin position="181"/>
        <end position="204"/>
    </location>
</feature>
<feature type="transmembrane region" description="Helical" evidence="7">
    <location>
        <begin position="148"/>
        <end position="169"/>
    </location>
</feature>
<feature type="transmembrane region" description="Helical" evidence="7">
    <location>
        <begin position="418"/>
        <end position="438"/>
    </location>
</feature>
<evidence type="ECO:0000256" key="1">
    <source>
        <dbReference type="ARBA" id="ARBA00004141"/>
    </source>
</evidence>
<protein>
    <submittedName>
        <fullName evidence="9">MFS general substrate transporter</fullName>
    </submittedName>
</protein>
<dbReference type="InterPro" id="IPR011701">
    <property type="entry name" value="MFS"/>
</dbReference>
<dbReference type="FunFam" id="1.20.1720.10:FF:000063">
    <property type="entry name" value="MFS multidrug transporter, putative (AFU_orthologue AFUA_2G05840)"/>
    <property type="match status" value="1"/>
</dbReference>
<reference evidence="9" key="1">
    <citation type="journal article" date="2020" name="Stud. Mycol.">
        <title>101 Dothideomycetes genomes: a test case for predicting lifestyles and emergence of pathogens.</title>
        <authorList>
            <person name="Haridas S."/>
            <person name="Albert R."/>
            <person name="Binder M."/>
            <person name="Bloem J."/>
            <person name="Labutti K."/>
            <person name="Salamov A."/>
            <person name="Andreopoulos B."/>
            <person name="Baker S."/>
            <person name="Barry K."/>
            <person name="Bills G."/>
            <person name="Bluhm B."/>
            <person name="Cannon C."/>
            <person name="Castanera R."/>
            <person name="Culley D."/>
            <person name="Daum C."/>
            <person name="Ezra D."/>
            <person name="Gonzalez J."/>
            <person name="Henrissat B."/>
            <person name="Kuo A."/>
            <person name="Liang C."/>
            <person name="Lipzen A."/>
            <person name="Lutzoni F."/>
            <person name="Magnuson J."/>
            <person name="Mondo S."/>
            <person name="Nolan M."/>
            <person name="Ohm R."/>
            <person name="Pangilinan J."/>
            <person name="Park H.-J."/>
            <person name="Ramirez L."/>
            <person name="Alfaro M."/>
            <person name="Sun H."/>
            <person name="Tritt A."/>
            <person name="Yoshinaga Y."/>
            <person name="Zwiers L.-H."/>
            <person name="Turgeon B."/>
            <person name="Goodwin S."/>
            <person name="Spatafora J."/>
            <person name="Crous P."/>
            <person name="Grigoriev I."/>
        </authorList>
    </citation>
    <scope>NUCLEOTIDE SEQUENCE</scope>
    <source>
        <strain evidence="9">CBS 122367</strain>
    </source>
</reference>